<dbReference type="Proteomes" id="UP000283063">
    <property type="component" value="Plasmid pW43C"/>
</dbReference>
<evidence type="ECO:0008006" key="3">
    <source>
        <dbReference type="Google" id="ProtNLM"/>
    </source>
</evidence>
<dbReference type="SUPFAM" id="SSF103025">
    <property type="entry name" value="Folate-binding domain"/>
    <property type="match status" value="1"/>
</dbReference>
<dbReference type="EMBL" id="CP033222">
    <property type="protein sequence ID" value="AZV80925.1"/>
    <property type="molecule type" value="Genomic_DNA"/>
</dbReference>
<keyword evidence="1" id="KW-0614">Plasmid</keyword>
<dbReference type="Gene3D" id="3.30.1360.120">
    <property type="entry name" value="Probable tRNA modification gtpase trme, domain 1"/>
    <property type="match status" value="1"/>
</dbReference>
<reference evidence="1 2" key="1">
    <citation type="submission" date="2018-10" db="EMBL/GenBank/DDBJ databases">
        <title>Parasedimentitalea marina sp. nov., a psychrophilic bacterium isolated from deep seawater of the New Britain Trench.</title>
        <authorList>
            <person name="Cao J."/>
        </authorList>
    </citation>
    <scope>NUCLEOTIDE SEQUENCE [LARGE SCALE GENOMIC DNA]</scope>
    <source>
        <strain evidence="1 2">W43</strain>
        <plasmid evidence="1 2">pW43C</plasmid>
    </source>
</reference>
<sequence length="196" mass="21063">MLDVLSPLGNAQKFGRFGAECAAGPGVCLSETRLTSLVQVAGWGDFEERVMPGLKSLGFGDAGDFRKCRVSRDIQLFRISPDRILLASLSPVRLPGTLQSSGSLAMLDVGHARSSIVIEGSSAEEVMARLAPVDFREAAMPTGDFVQTGIHHVGVLIHRTSATRFEILTPVTWARSLWDFICLNAAPFGYDVKGAT</sequence>
<gene>
    <name evidence="1" type="ORF">EBB79_23650</name>
</gene>
<evidence type="ECO:0000313" key="2">
    <source>
        <dbReference type="Proteomes" id="UP000283063"/>
    </source>
</evidence>
<dbReference type="OrthoDB" id="7867978at2"/>
<dbReference type="KEGG" id="sedi:EBB79_23650"/>
<keyword evidence="2" id="KW-1185">Reference proteome</keyword>
<evidence type="ECO:0000313" key="1">
    <source>
        <dbReference type="EMBL" id="AZV80925.1"/>
    </source>
</evidence>
<accession>A0A3T0NAD0</accession>
<protein>
    <recommendedName>
        <fullName evidence="3">Sarcosine oxidase subunit gamma</fullName>
    </recommendedName>
</protein>
<proteinExistence type="predicted"/>
<organism evidence="1 2">
    <name type="scientific">Parasedimentitalea marina</name>
    <dbReference type="NCBI Taxonomy" id="2483033"/>
    <lineage>
        <taxon>Bacteria</taxon>
        <taxon>Pseudomonadati</taxon>
        <taxon>Pseudomonadota</taxon>
        <taxon>Alphaproteobacteria</taxon>
        <taxon>Rhodobacterales</taxon>
        <taxon>Paracoccaceae</taxon>
        <taxon>Parasedimentitalea</taxon>
    </lineage>
</organism>
<geneLocation type="plasmid" evidence="1 2">
    <name>pW43C</name>
</geneLocation>
<dbReference type="RefSeq" id="WP_127751424.1">
    <property type="nucleotide sequence ID" value="NZ_CP033222.1"/>
</dbReference>
<dbReference type="InterPro" id="IPR027266">
    <property type="entry name" value="TrmE/GcvT-like"/>
</dbReference>
<dbReference type="AlphaFoldDB" id="A0A3T0NAD0"/>
<name>A0A3T0NAD0_9RHOB</name>